<dbReference type="EMBL" id="SKBQ01000001">
    <property type="protein sequence ID" value="TPX15866.1"/>
    <property type="molecule type" value="Genomic_DNA"/>
</dbReference>
<organism evidence="3 4">
    <name type="scientific">Thyridium curvatum</name>
    <dbReference type="NCBI Taxonomy" id="1093900"/>
    <lineage>
        <taxon>Eukaryota</taxon>
        <taxon>Fungi</taxon>
        <taxon>Dikarya</taxon>
        <taxon>Ascomycota</taxon>
        <taxon>Pezizomycotina</taxon>
        <taxon>Sordariomycetes</taxon>
        <taxon>Sordariomycetidae</taxon>
        <taxon>Thyridiales</taxon>
        <taxon>Thyridiaceae</taxon>
        <taxon>Thyridium</taxon>
    </lineage>
</organism>
<comment type="caution">
    <text evidence="3">The sequence shown here is derived from an EMBL/GenBank/DDBJ whole genome shotgun (WGS) entry which is preliminary data.</text>
</comment>
<dbReference type="GeneID" id="41967647"/>
<feature type="domain" description="Acyclic terpene utilisation N-terminal" evidence="1">
    <location>
        <begin position="70"/>
        <end position="364"/>
    </location>
</feature>
<evidence type="ECO:0000259" key="2">
    <source>
        <dbReference type="Pfam" id="PF14330"/>
    </source>
</evidence>
<evidence type="ECO:0008006" key="5">
    <source>
        <dbReference type="Google" id="ProtNLM"/>
    </source>
</evidence>
<dbReference type="STRING" id="1093900.A0A507B9L9"/>
<gene>
    <name evidence="3" type="ORF">E0L32_000200</name>
</gene>
<evidence type="ECO:0000259" key="1">
    <source>
        <dbReference type="Pfam" id="PF07287"/>
    </source>
</evidence>
<dbReference type="Proteomes" id="UP000319257">
    <property type="component" value="Unassembled WGS sequence"/>
</dbReference>
<dbReference type="InterPro" id="IPR010839">
    <property type="entry name" value="AtuA_N"/>
</dbReference>
<dbReference type="AlphaFoldDB" id="A0A507B9L9"/>
<feature type="domain" description="DUF4387" evidence="2">
    <location>
        <begin position="558"/>
        <end position="660"/>
    </location>
</feature>
<dbReference type="OrthoDB" id="5863171at2759"/>
<accession>A0A507B9L9</accession>
<reference evidence="3 4" key="1">
    <citation type="submission" date="2019-06" db="EMBL/GenBank/DDBJ databases">
        <title>Draft genome sequence of the filamentous fungus Phialemoniopsis curvata isolated from diesel fuel.</title>
        <authorList>
            <person name="Varaljay V.A."/>
            <person name="Lyon W.J."/>
            <person name="Crouch A.L."/>
            <person name="Drake C.E."/>
            <person name="Hollomon J.M."/>
            <person name="Nadeau L.J."/>
            <person name="Nunn H.S."/>
            <person name="Stevenson B.S."/>
            <person name="Bojanowski C.L."/>
            <person name="Crookes-Goodson W.J."/>
        </authorList>
    </citation>
    <scope>NUCLEOTIDE SEQUENCE [LARGE SCALE GENOMIC DNA]</scope>
    <source>
        <strain evidence="3 4">D216</strain>
    </source>
</reference>
<keyword evidence="4" id="KW-1185">Reference proteome</keyword>
<evidence type="ECO:0000313" key="4">
    <source>
        <dbReference type="Proteomes" id="UP000319257"/>
    </source>
</evidence>
<protein>
    <recommendedName>
        <fullName evidence="5">Caib baif family enzyme</fullName>
    </recommendedName>
</protein>
<dbReference type="InterPro" id="IPR025496">
    <property type="entry name" value="DUF4387"/>
</dbReference>
<sequence length="665" mass="70529">MGSMQDDNLESSPLCRIVTPVGMLGYGFEDEELNLGLELALHSGDNAPVAIILDSGSTDSGPAKLALGSMTCPRSSYARDLTKLLEAVLKYRVPLLISSAGGDGTDAHVKEFLDIIGEIAESLGPAAPCLKVLAIYSDIPQETVLSRHEAGHISGCGPCVPTLTREAVLATPTVVAQAGPEPLLSAMAAHPDFDILIAGRAYDPAPYVAFAAHHALRQQQQQQQLSATAPLTTSLSADLLGGIIHMGKVMECGGLCAVPKSKAALATVYASGAFDVRPLAPKSRCTPSSVAAHTLYEKSRPDVLAGPGGAIDVTTAEYTALPDGTSVRVHDTRFVPSEPAYTVKLEGARVRGYRTVFMGSFGDPILIKQLPKLLSDIKAYVALQHRHVTNEKWEIGFHTYGGEASGEVFLVGEALADSQVLATSVASTARVGCTHGPYEGQKANAGNFGMGIGGKLEIEMGPCAEFSVYHLMDLESGEEYAVDIGDAVGRGLFKWEKKSFGVGAPTQADHPTRTIGAKSVGLTGAEIKTIVTDVRSVIGKAAETTSTTTSRLRGKRPLGDAARIIRSKNSGPFEITLDALFDSKTVYEQVKSSGALKSEVIAQLYELKVEDIVWSGFFDQALAYKVTIPRRRDGKPSSSGSFMENDVQGSQQYKPLMNIEIDFGT</sequence>
<name>A0A507B9L9_9PEZI</name>
<dbReference type="Pfam" id="PF07287">
    <property type="entry name" value="AtuA"/>
    <property type="match status" value="1"/>
</dbReference>
<dbReference type="InParanoid" id="A0A507B9L9"/>
<dbReference type="RefSeq" id="XP_030997577.1">
    <property type="nucleotide sequence ID" value="XM_031136132.1"/>
</dbReference>
<evidence type="ECO:0000313" key="3">
    <source>
        <dbReference type="EMBL" id="TPX15866.1"/>
    </source>
</evidence>
<dbReference type="Pfam" id="PF14330">
    <property type="entry name" value="DUF4387"/>
    <property type="match status" value="1"/>
</dbReference>
<proteinExistence type="predicted"/>